<feature type="chain" id="PRO_5043517114" description="Cuticle protein" evidence="1">
    <location>
        <begin position="25"/>
        <end position="127"/>
    </location>
</feature>
<protein>
    <recommendedName>
        <fullName evidence="4">Cuticle protein</fullName>
    </recommendedName>
</protein>
<reference evidence="2 3" key="1">
    <citation type="submission" date="2024-05" db="EMBL/GenBank/DDBJ databases">
        <authorList>
            <person name="Wallberg A."/>
        </authorList>
    </citation>
    <scope>NUCLEOTIDE SEQUENCE [LARGE SCALE GENOMIC DNA]</scope>
</reference>
<evidence type="ECO:0000313" key="3">
    <source>
        <dbReference type="Proteomes" id="UP001497623"/>
    </source>
</evidence>
<evidence type="ECO:0000313" key="2">
    <source>
        <dbReference type="EMBL" id="CAL4125228.1"/>
    </source>
</evidence>
<proteinExistence type="predicted"/>
<accession>A0AAV2RGU8</accession>
<organism evidence="2 3">
    <name type="scientific">Meganyctiphanes norvegica</name>
    <name type="common">Northern krill</name>
    <name type="synonym">Thysanopoda norvegica</name>
    <dbReference type="NCBI Taxonomy" id="48144"/>
    <lineage>
        <taxon>Eukaryota</taxon>
        <taxon>Metazoa</taxon>
        <taxon>Ecdysozoa</taxon>
        <taxon>Arthropoda</taxon>
        <taxon>Crustacea</taxon>
        <taxon>Multicrustacea</taxon>
        <taxon>Malacostraca</taxon>
        <taxon>Eumalacostraca</taxon>
        <taxon>Eucarida</taxon>
        <taxon>Euphausiacea</taxon>
        <taxon>Euphausiidae</taxon>
        <taxon>Meganyctiphanes</taxon>
    </lineage>
</organism>
<sequence>SVVPLVIKMKVVLAILAFAATAQAAPAAIFGKAHIPIDAGYPYTDALGFSVPKGLPHTTYNLADVAPAFTYSHIPAFAPLTYAVAPAVAPGYVAQTLGATHIAPLPAGIGYASHHINLAAAPGTETE</sequence>
<dbReference type="AlphaFoldDB" id="A0AAV2RGU8"/>
<keyword evidence="3" id="KW-1185">Reference proteome</keyword>
<dbReference type="Proteomes" id="UP001497623">
    <property type="component" value="Unassembled WGS sequence"/>
</dbReference>
<name>A0AAV2RGU8_MEGNR</name>
<comment type="caution">
    <text evidence="2">The sequence shown here is derived from an EMBL/GenBank/DDBJ whole genome shotgun (WGS) entry which is preliminary data.</text>
</comment>
<evidence type="ECO:0000256" key="1">
    <source>
        <dbReference type="SAM" id="SignalP"/>
    </source>
</evidence>
<keyword evidence="1" id="KW-0732">Signal</keyword>
<evidence type="ECO:0008006" key="4">
    <source>
        <dbReference type="Google" id="ProtNLM"/>
    </source>
</evidence>
<feature type="non-terminal residue" evidence="2">
    <location>
        <position position="1"/>
    </location>
</feature>
<dbReference type="EMBL" id="CAXKWB010023402">
    <property type="protein sequence ID" value="CAL4125228.1"/>
    <property type="molecule type" value="Genomic_DNA"/>
</dbReference>
<gene>
    <name evidence="2" type="ORF">MNOR_LOCUS25007</name>
</gene>
<feature type="signal peptide" evidence="1">
    <location>
        <begin position="1"/>
        <end position="24"/>
    </location>
</feature>